<reference evidence="1 2" key="1">
    <citation type="submission" date="2021-03" db="EMBL/GenBank/DDBJ databases">
        <title>Fibrella sp. HMF5405 genome sequencing and assembly.</title>
        <authorList>
            <person name="Kang H."/>
            <person name="Kim H."/>
            <person name="Bae S."/>
            <person name="Joh K."/>
        </authorList>
    </citation>
    <scope>NUCLEOTIDE SEQUENCE [LARGE SCALE GENOMIC DNA]</scope>
    <source>
        <strain evidence="1 2">HMF5405</strain>
    </source>
</reference>
<evidence type="ECO:0000313" key="2">
    <source>
        <dbReference type="Proteomes" id="UP000664628"/>
    </source>
</evidence>
<gene>
    <name evidence="1" type="ORF">J2I46_29870</name>
</gene>
<keyword evidence="2" id="KW-1185">Reference proteome</keyword>
<protein>
    <recommendedName>
        <fullName evidence="3">Outer membrane protein beta-barrel domain-containing protein</fullName>
    </recommendedName>
</protein>
<dbReference type="EMBL" id="JAFMYW010000013">
    <property type="protein sequence ID" value="MBO0952822.1"/>
    <property type="molecule type" value="Genomic_DNA"/>
</dbReference>
<proteinExistence type="predicted"/>
<name>A0ABS3JS30_9BACT</name>
<sequence length="119" mass="12802">MASRSLLVFGDCLLAQLANGQSVSSHPFMLGPSVGFDWVSYVNGTGYVRAPTYSSPTGLHVGIDASYQVNRLLVGAKMLYTNRLSRVDSPPDPPNPEDYISMSETDLHVLTVPSALVTD</sequence>
<organism evidence="1 2">
    <name type="scientific">Fibrella forsythiae</name>
    <dbReference type="NCBI Taxonomy" id="2817061"/>
    <lineage>
        <taxon>Bacteria</taxon>
        <taxon>Pseudomonadati</taxon>
        <taxon>Bacteroidota</taxon>
        <taxon>Cytophagia</taxon>
        <taxon>Cytophagales</taxon>
        <taxon>Spirosomataceae</taxon>
        <taxon>Fibrella</taxon>
    </lineage>
</organism>
<comment type="caution">
    <text evidence="1">The sequence shown here is derived from an EMBL/GenBank/DDBJ whole genome shotgun (WGS) entry which is preliminary data.</text>
</comment>
<evidence type="ECO:0000313" key="1">
    <source>
        <dbReference type="EMBL" id="MBO0952822.1"/>
    </source>
</evidence>
<evidence type="ECO:0008006" key="3">
    <source>
        <dbReference type="Google" id="ProtNLM"/>
    </source>
</evidence>
<accession>A0ABS3JS30</accession>
<dbReference type="RefSeq" id="WP_207332772.1">
    <property type="nucleotide sequence ID" value="NZ_JAFMYW010000013.1"/>
</dbReference>
<dbReference type="Proteomes" id="UP000664628">
    <property type="component" value="Unassembled WGS sequence"/>
</dbReference>